<evidence type="ECO:0000256" key="1">
    <source>
        <dbReference type="SAM" id="MobiDB-lite"/>
    </source>
</evidence>
<feature type="domain" description="Pyrrolo-quinoline quinone repeat" evidence="2">
    <location>
        <begin position="209"/>
        <end position="350"/>
    </location>
</feature>
<dbReference type="Pfam" id="PF13360">
    <property type="entry name" value="PQQ_2"/>
    <property type="match status" value="2"/>
</dbReference>
<proteinExistence type="predicted"/>
<evidence type="ECO:0000259" key="2">
    <source>
        <dbReference type="Pfam" id="PF13360"/>
    </source>
</evidence>
<dbReference type="InterPro" id="IPR002372">
    <property type="entry name" value="PQQ_rpt_dom"/>
</dbReference>
<dbReference type="InterPro" id="IPR011047">
    <property type="entry name" value="Quinoprotein_ADH-like_sf"/>
</dbReference>
<feature type="compositionally biased region" description="Polar residues" evidence="1">
    <location>
        <begin position="1"/>
        <end position="10"/>
    </location>
</feature>
<feature type="compositionally biased region" description="Basic and acidic residues" evidence="1">
    <location>
        <begin position="64"/>
        <end position="74"/>
    </location>
</feature>
<accession>A0A1G6MGV2</accession>
<sequence>MATGNGTTHDGSVRSSGTSRTASRRRVLRLAGGGLALAALTAGTVGCDEGAVDVEGSGGAGGEQPKDGDKKPGDGDGTGGDGKAPKPLWTKTTSAETYGDNDELVVAGGVVIASGSPLAALDTATGRQKWSLPGGTVPGAPLLLGKETLYLASGRYDGTVTGYDPASGKETWRSRLGRGYRQPQPIAVDEKQVYVIAEILEDDGSSKTNVIAALDGTTGRIAWKEQRDLGTVQNGIHAAVRGRRLVYTDFKKNLTVRDTATGGQVWTRKTTETNYGFFAVHEDLVIVPQGKKLQAFALSDGTEKWSLEASEFALFKEPAVVEDVLYIADSARTLRAVDPRTGTLLWQSKALADAGLQVPRQYVKAGGTLYGATDLDEKGGVIALDAGTGEVRWTFNDGSGDHHAWLVATDGERVFALHGSKLHALPV</sequence>
<feature type="region of interest" description="Disordered" evidence="1">
    <location>
        <begin position="54"/>
        <end position="95"/>
    </location>
</feature>
<reference evidence="4" key="1">
    <citation type="submission" date="2016-10" db="EMBL/GenBank/DDBJ databases">
        <authorList>
            <person name="Varghese N."/>
            <person name="Submissions S."/>
        </authorList>
    </citation>
    <scope>NUCLEOTIDE SEQUENCE [LARGE SCALE GENOMIC DNA]</scope>
    <source>
        <strain evidence="4">CGMCC 4.3504</strain>
    </source>
</reference>
<keyword evidence="4" id="KW-1185">Reference proteome</keyword>
<organism evidence="3 4">
    <name type="scientific">Streptomyces prasinopilosus</name>
    <dbReference type="NCBI Taxonomy" id="67344"/>
    <lineage>
        <taxon>Bacteria</taxon>
        <taxon>Bacillati</taxon>
        <taxon>Actinomycetota</taxon>
        <taxon>Actinomycetes</taxon>
        <taxon>Kitasatosporales</taxon>
        <taxon>Streptomycetaceae</taxon>
        <taxon>Streptomyces</taxon>
    </lineage>
</organism>
<dbReference type="Proteomes" id="UP000182100">
    <property type="component" value="Unassembled WGS sequence"/>
</dbReference>
<feature type="domain" description="Pyrrolo-quinoline quinone repeat" evidence="2">
    <location>
        <begin position="86"/>
        <end position="178"/>
    </location>
</feature>
<protein>
    <submittedName>
        <fullName evidence="3">Outer membrane protein assembly factor BamB, contains PQQ-like beta-propeller repeat</fullName>
    </submittedName>
</protein>
<dbReference type="Gene3D" id="2.130.10.10">
    <property type="entry name" value="YVTN repeat-like/Quinoprotein amine dehydrogenase"/>
    <property type="match status" value="2"/>
</dbReference>
<dbReference type="InterPro" id="IPR018391">
    <property type="entry name" value="PQQ_b-propeller_rpt"/>
</dbReference>
<dbReference type="SUPFAM" id="SSF50998">
    <property type="entry name" value="Quinoprotein alcohol dehydrogenase-like"/>
    <property type="match status" value="2"/>
</dbReference>
<name>A0A1G6MGV2_9ACTN</name>
<dbReference type="AlphaFoldDB" id="A0A1G6MGV2"/>
<evidence type="ECO:0000313" key="3">
    <source>
        <dbReference type="EMBL" id="SDC54216.1"/>
    </source>
</evidence>
<evidence type="ECO:0000313" key="4">
    <source>
        <dbReference type="Proteomes" id="UP000182100"/>
    </source>
</evidence>
<dbReference type="InterPro" id="IPR015943">
    <property type="entry name" value="WD40/YVTN_repeat-like_dom_sf"/>
</dbReference>
<dbReference type="SMART" id="SM00564">
    <property type="entry name" value="PQQ"/>
    <property type="match status" value="5"/>
</dbReference>
<dbReference type="PANTHER" id="PTHR34512">
    <property type="entry name" value="CELL SURFACE PROTEIN"/>
    <property type="match status" value="1"/>
</dbReference>
<dbReference type="EMBL" id="FMZK01000002">
    <property type="protein sequence ID" value="SDC54216.1"/>
    <property type="molecule type" value="Genomic_DNA"/>
</dbReference>
<feature type="region of interest" description="Disordered" evidence="1">
    <location>
        <begin position="1"/>
        <end position="25"/>
    </location>
</feature>
<dbReference type="STRING" id="67344.SAMN05216505_102516"/>
<gene>
    <name evidence="3" type="ORF">SAMN05216505_102516</name>
</gene>
<dbReference type="PANTHER" id="PTHR34512:SF30">
    <property type="entry name" value="OUTER MEMBRANE PROTEIN ASSEMBLY FACTOR BAMB"/>
    <property type="match status" value="1"/>
</dbReference>